<dbReference type="InterPro" id="IPR003439">
    <property type="entry name" value="ABC_transporter-like_ATP-bd"/>
</dbReference>
<feature type="transmembrane region" description="Helical" evidence="9">
    <location>
        <begin position="58"/>
        <end position="77"/>
    </location>
</feature>
<dbReference type="CDD" id="cd03250">
    <property type="entry name" value="ABCC_MRP_domain1"/>
    <property type="match status" value="1"/>
</dbReference>
<dbReference type="Gene3D" id="3.40.50.300">
    <property type="entry name" value="P-loop containing nucleotide triphosphate hydrolases"/>
    <property type="match status" value="2"/>
</dbReference>
<evidence type="ECO:0000256" key="4">
    <source>
        <dbReference type="ARBA" id="ARBA00022737"/>
    </source>
</evidence>
<dbReference type="Proteomes" id="UP000054007">
    <property type="component" value="Unassembled WGS sequence"/>
</dbReference>
<dbReference type="FunFam" id="3.40.50.300:FF:000838">
    <property type="entry name" value="ABC multidrug transporter (Eurofung)"/>
    <property type="match status" value="1"/>
</dbReference>
<feature type="domain" description="ABC transporter" evidence="11">
    <location>
        <begin position="545"/>
        <end position="778"/>
    </location>
</feature>
<evidence type="ECO:0000256" key="7">
    <source>
        <dbReference type="ARBA" id="ARBA00022989"/>
    </source>
</evidence>
<dbReference type="SMART" id="SM00382">
    <property type="entry name" value="AAA"/>
    <property type="match status" value="2"/>
</dbReference>
<dbReference type="GO" id="GO:0140359">
    <property type="term" value="F:ABC-type transporter activity"/>
    <property type="evidence" value="ECO:0007669"/>
    <property type="project" value="InterPro"/>
</dbReference>
<sequence length="1407" mass="154762">MSGRSLVALALAVVSTLQHAVSARGGTVWISWIYAFLLTVTALVSTQWSSTLSRHANLLYFATFAVYFAQDIFPLMTFTLPVQDADEGILLWVKVALVTSLGVLYPLVVPRVYTAIDAENSSPPNPEQTASVASFATCSHMDSIVAEAFRVPHLPYDRFPPLPYYDEAHYVKKHTWKNVDPFAGAPKRHLFFGLMKSFSGEYAMLATMILLHSAFSMVSPVGLNRLLAYLETDGEDAIIRPFVWILLLFLGPLFSSITINGYFLTSLRLVIRGQAVVTQLIYEHALRIRMTASTDEQSKSSNLVGMIMNLITADADNIISGRDFFLLVFYIPPQVALCMAFLYQILGWSSLVGAAFLLVAFPIPGMVARWMHGVQKEEMEKGDARIQSVTEVVGLLRMIKMFAWERKMAERVADKREAQLVWMRRRLRLEMVNTLINFLIPILTMLTHGRQTIGMHGKLTASIVFSSMSVFDILRNQLEQVMNFIAPMLKGKVSLDRMTDFLHNTELIDRFESTGHADHVDRGQAMIGFEKASFSWFKDTTVSTSNKDDIVDSDSESTSTLFRLRIQDRLAFKTGGLNIIVGPTGSGKTSMLVALLGEMHFEPLGDKSWYNLPRSGGVAYAAQESWVLNETIKDNILFGEPLDEERYKAVLFQCGLERDLGLFEAGDMTEVGEKGLTLSGGQKARVTLARAIYSRAEIILLDDILAALDVHTAHWVVQHCLAGQLVRGRTVILVTHNVKLVRPIAYFVVSIKHGRVDGQGTPNDVLGHVEIADEEDAGTLPTQSKDAIFPAAEAGSKDRKDGKLTIPEEINEGLVGWDALKLLFDGMSGGHAILFFATVFGGYGVTEALNVGQAWWLGFWASKYEDGHQPEDVSALVHVGSLGGFTVVTICVYALNLTNYNAGALRAARTIHRRLMDSVLGTTLRWLDMTPASRIIARCTQDIHTIDGPIISYFALLVQHTMMLLVKMVSIVVVTPVFILPSILVAAAGGLCGHVYVRAQMSVKREMANAKAPLLAHFGAAISGLTSVRAYGAQDAFVEESMRRINKYTRATKVTFDLNRWIGIRVDALGGVFAAALAAWMVYFKQDSAAITGFSLNQALAFSGIIIWWVRLVNEFEVQGNSLERINDYLNIEQEPKPSVDGQPPAYWPSSGRLDVQSLNAKYSKGGATVLRDVSFTIKSGERVGVVGRTGSGKSSLTLSLLRLILTDGEMVYDGIETSALNLDAVRSNITIIPQMPELLSGTLRENLNPFEQYDDAMLNDALKAAGLTSIQAGLLEGRMTLDTEIASGGGNLSVGQRQILALARALVKRNKVLVLDEATSAIDDGTDEVIQASLRTQLKKDTTVIIVAHRLQTIMDADKIMVLDAGRLVEFDSPKALLQAEGSLFRGMVERSKDKGRLFSLAGLPT</sequence>
<dbReference type="PROSITE" id="PS00211">
    <property type="entry name" value="ABC_TRANSPORTER_1"/>
    <property type="match status" value="1"/>
</dbReference>
<feature type="transmembrane region" description="Helical" evidence="9">
    <location>
        <begin position="324"/>
        <end position="345"/>
    </location>
</feature>
<feature type="transmembrane region" description="Helical" evidence="9">
    <location>
        <begin position="832"/>
        <end position="856"/>
    </location>
</feature>
<evidence type="ECO:0000256" key="8">
    <source>
        <dbReference type="ARBA" id="ARBA00023136"/>
    </source>
</evidence>
<feature type="transmembrane region" description="Helical" evidence="9">
    <location>
        <begin position="1089"/>
        <end position="1110"/>
    </location>
</feature>
<dbReference type="PANTHER" id="PTHR24223:SF356">
    <property type="entry name" value="ATP-BINDING CASSETTE TRANSPORTER ABC4"/>
    <property type="match status" value="1"/>
</dbReference>
<keyword evidence="5" id="KW-0547">Nucleotide-binding</keyword>
<keyword evidence="14" id="KW-1185">Reference proteome</keyword>
<evidence type="ECO:0000256" key="10">
    <source>
        <dbReference type="SAM" id="SignalP"/>
    </source>
</evidence>
<dbReference type="InterPro" id="IPR050173">
    <property type="entry name" value="ABC_transporter_C-like"/>
</dbReference>
<dbReference type="PANTHER" id="PTHR24223">
    <property type="entry name" value="ATP-BINDING CASSETTE SUB-FAMILY C"/>
    <property type="match status" value="1"/>
</dbReference>
<organism evidence="13 14">
    <name type="scientific">Cylindrobasidium torrendii FP15055 ss-10</name>
    <dbReference type="NCBI Taxonomy" id="1314674"/>
    <lineage>
        <taxon>Eukaryota</taxon>
        <taxon>Fungi</taxon>
        <taxon>Dikarya</taxon>
        <taxon>Basidiomycota</taxon>
        <taxon>Agaricomycotina</taxon>
        <taxon>Agaricomycetes</taxon>
        <taxon>Agaricomycetidae</taxon>
        <taxon>Agaricales</taxon>
        <taxon>Marasmiineae</taxon>
        <taxon>Physalacriaceae</taxon>
        <taxon>Cylindrobasidium</taxon>
    </lineage>
</organism>
<evidence type="ECO:0000259" key="12">
    <source>
        <dbReference type="PROSITE" id="PS50929"/>
    </source>
</evidence>
<keyword evidence="7 9" id="KW-1133">Transmembrane helix</keyword>
<reference evidence="13 14" key="1">
    <citation type="journal article" date="2015" name="Fungal Genet. Biol.">
        <title>Evolution of novel wood decay mechanisms in Agaricales revealed by the genome sequences of Fistulina hepatica and Cylindrobasidium torrendii.</title>
        <authorList>
            <person name="Floudas D."/>
            <person name="Held B.W."/>
            <person name="Riley R."/>
            <person name="Nagy L.G."/>
            <person name="Koehler G."/>
            <person name="Ransdell A.S."/>
            <person name="Younus H."/>
            <person name="Chow J."/>
            <person name="Chiniquy J."/>
            <person name="Lipzen A."/>
            <person name="Tritt A."/>
            <person name="Sun H."/>
            <person name="Haridas S."/>
            <person name="LaButti K."/>
            <person name="Ohm R.A."/>
            <person name="Kues U."/>
            <person name="Blanchette R.A."/>
            <person name="Grigoriev I.V."/>
            <person name="Minto R.E."/>
            <person name="Hibbett D.S."/>
        </authorList>
    </citation>
    <scope>NUCLEOTIDE SEQUENCE [LARGE SCALE GENOMIC DNA]</scope>
    <source>
        <strain evidence="13 14">FP15055 ss-10</strain>
    </source>
</reference>
<keyword evidence="8 9" id="KW-0472">Membrane</keyword>
<evidence type="ECO:0000256" key="9">
    <source>
        <dbReference type="SAM" id="Phobius"/>
    </source>
</evidence>
<evidence type="ECO:0000256" key="5">
    <source>
        <dbReference type="ARBA" id="ARBA00022741"/>
    </source>
</evidence>
<dbReference type="InterPro" id="IPR036640">
    <property type="entry name" value="ABC1_TM_sf"/>
</dbReference>
<evidence type="ECO:0000256" key="1">
    <source>
        <dbReference type="ARBA" id="ARBA00004141"/>
    </source>
</evidence>
<feature type="chain" id="PRO_5002317301" evidence="10">
    <location>
        <begin position="24"/>
        <end position="1407"/>
    </location>
</feature>
<feature type="transmembrane region" description="Helical" evidence="9">
    <location>
        <begin position="32"/>
        <end position="51"/>
    </location>
</feature>
<dbReference type="InterPro" id="IPR011527">
    <property type="entry name" value="ABC1_TM_dom"/>
</dbReference>
<keyword evidence="4" id="KW-0677">Repeat</keyword>
<feature type="domain" description="ABC transporter" evidence="11">
    <location>
        <begin position="1156"/>
        <end position="1391"/>
    </location>
</feature>
<feature type="transmembrane region" description="Helical" evidence="9">
    <location>
        <begin position="1062"/>
        <end position="1083"/>
    </location>
</feature>
<gene>
    <name evidence="13" type="ORF">CYLTODRAFT_429899</name>
</gene>
<evidence type="ECO:0000256" key="3">
    <source>
        <dbReference type="ARBA" id="ARBA00022692"/>
    </source>
</evidence>
<evidence type="ECO:0000256" key="2">
    <source>
        <dbReference type="ARBA" id="ARBA00022448"/>
    </source>
</evidence>
<feature type="domain" description="ABC transmembrane type-1" evidence="12">
    <location>
        <begin position="845"/>
        <end position="1084"/>
    </location>
</feature>
<keyword evidence="2" id="KW-0813">Transport</keyword>
<keyword evidence="3 9" id="KW-0812">Transmembrane</keyword>
<keyword evidence="6" id="KW-0067">ATP-binding</keyword>
<dbReference type="Gene3D" id="1.20.1560.10">
    <property type="entry name" value="ABC transporter type 1, transmembrane domain"/>
    <property type="match status" value="2"/>
</dbReference>
<evidence type="ECO:0000313" key="14">
    <source>
        <dbReference type="Proteomes" id="UP000054007"/>
    </source>
</evidence>
<feature type="signal peptide" evidence="10">
    <location>
        <begin position="1"/>
        <end position="23"/>
    </location>
</feature>
<dbReference type="InterPro" id="IPR003593">
    <property type="entry name" value="AAA+_ATPase"/>
</dbReference>
<proteinExistence type="predicted"/>
<evidence type="ECO:0000259" key="11">
    <source>
        <dbReference type="PROSITE" id="PS50893"/>
    </source>
</evidence>
<dbReference type="PROSITE" id="PS50893">
    <property type="entry name" value="ABC_TRANSPORTER_2"/>
    <property type="match status" value="2"/>
</dbReference>
<name>A0A0D7BKL4_9AGAR</name>
<protein>
    <submittedName>
        <fullName evidence="13">p-loop containing nucleoside triphosphate hydrolase protein</fullName>
    </submittedName>
</protein>
<feature type="transmembrane region" description="Helical" evidence="9">
    <location>
        <begin position="351"/>
        <end position="371"/>
    </location>
</feature>
<dbReference type="InterPro" id="IPR017871">
    <property type="entry name" value="ABC_transporter-like_CS"/>
</dbReference>
<dbReference type="SUPFAM" id="SSF52540">
    <property type="entry name" value="P-loop containing nucleoside triphosphate hydrolases"/>
    <property type="match status" value="2"/>
</dbReference>
<dbReference type="GO" id="GO:0016887">
    <property type="term" value="F:ATP hydrolysis activity"/>
    <property type="evidence" value="ECO:0007669"/>
    <property type="project" value="InterPro"/>
</dbReference>
<comment type="subcellular location">
    <subcellularLocation>
        <location evidence="1">Membrane</location>
        <topology evidence="1">Multi-pass membrane protein</topology>
    </subcellularLocation>
</comment>
<dbReference type="OrthoDB" id="6500128at2759"/>
<feature type="transmembrane region" description="Helical" evidence="9">
    <location>
        <begin position="89"/>
        <end position="108"/>
    </location>
</feature>
<dbReference type="FunFam" id="1.20.1560.10:FF:000013">
    <property type="entry name" value="ABC transporter C family member 2"/>
    <property type="match status" value="1"/>
</dbReference>
<feature type="transmembrane region" description="Helical" evidence="9">
    <location>
        <begin position="876"/>
        <end position="896"/>
    </location>
</feature>
<dbReference type="Pfam" id="PF00005">
    <property type="entry name" value="ABC_tran"/>
    <property type="match status" value="2"/>
</dbReference>
<evidence type="ECO:0000256" key="6">
    <source>
        <dbReference type="ARBA" id="ARBA00022840"/>
    </source>
</evidence>
<dbReference type="GO" id="GO:0005524">
    <property type="term" value="F:ATP binding"/>
    <property type="evidence" value="ECO:0007669"/>
    <property type="project" value="UniProtKB-KW"/>
</dbReference>
<dbReference type="CDD" id="cd03244">
    <property type="entry name" value="ABCC_MRP_domain2"/>
    <property type="match status" value="1"/>
</dbReference>
<feature type="transmembrane region" description="Helical" evidence="9">
    <location>
        <begin position="978"/>
        <end position="997"/>
    </location>
</feature>
<feature type="transmembrane region" description="Helical" evidence="9">
    <location>
        <begin position="431"/>
        <end position="449"/>
    </location>
</feature>
<dbReference type="SUPFAM" id="SSF90123">
    <property type="entry name" value="ABC transporter transmembrane region"/>
    <property type="match status" value="2"/>
</dbReference>
<feature type="transmembrane region" description="Helical" evidence="9">
    <location>
        <begin position="202"/>
        <end position="222"/>
    </location>
</feature>
<dbReference type="GO" id="GO:0016020">
    <property type="term" value="C:membrane"/>
    <property type="evidence" value="ECO:0007669"/>
    <property type="project" value="UniProtKB-SubCell"/>
</dbReference>
<feature type="transmembrane region" description="Helical" evidence="9">
    <location>
        <begin position="242"/>
        <end position="264"/>
    </location>
</feature>
<keyword evidence="13" id="KW-0378">Hydrolase</keyword>
<dbReference type="InterPro" id="IPR027417">
    <property type="entry name" value="P-loop_NTPase"/>
</dbReference>
<feature type="domain" description="ABC transmembrane type-1" evidence="12">
    <location>
        <begin position="208"/>
        <end position="490"/>
    </location>
</feature>
<accession>A0A0D7BKL4</accession>
<keyword evidence="10" id="KW-0732">Signal</keyword>
<dbReference type="PROSITE" id="PS50929">
    <property type="entry name" value="ABC_TM1F"/>
    <property type="match status" value="2"/>
</dbReference>
<dbReference type="CDD" id="cd18604">
    <property type="entry name" value="ABC_6TM_VMR1_D2_like"/>
    <property type="match status" value="1"/>
</dbReference>
<evidence type="ECO:0000313" key="13">
    <source>
        <dbReference type="EMBL" id="KIY70664.1"/>
    </source>
</evidence>
<dbReference type="Pfam" id="PF00664">
    <property type="entry name" value="ABC_membrane"/>
    <property type="match status" value="2"/>
</dbReference>
<dbReference type="STRING" id="1314674.A0A0D7BKL4"/>
<dbReference type="EMBL" id="KN880465">
    <property type="protein sequence ID" value="KIY70664.1"/>
    <property type="molecule type" value="Genomic_DNA"/>
</dbReference>
<dbReference type="CDD" id="cd18596">
    <property type="entry name" value="ABC_6TM_VMR1_D1_like"/>
    <property type="match status" value="1"/>
</dbReference>